<evidence type="ECO:0000313" key="1">
    <source>
        <dbReference type="EMBL" id="GAB16907.1"/>
    </source>
</evidence>
<name>H0QVQ6_9ACTN</name>
<dbReference type="STRING" id="1077974.GOEFS_017_00240"/>
<dbReference type="eggNOG" id="ENOG5031WA6">
    <property type="taxonomic scope" value="Bacteria"/>
</dbReference>
<protein>
    <submittedName>
        <fullName evidence="1">Uncharacterized protein</fullName>
    </submittedName>
</protein>
<evidence type="ECO:0000313" key="2">
    <source>
        <dbReference type="Proteomes" id="UP000035034"/>
    </source>
</evidence>
<gene>
    <name evidence="1" type="ORF">GOEFS_017_00240</name>
</gene>
<proteinExistence type="predicted"/>
<reference evidence="1 2" key="1">
    <citation type="submission" date="2011-12" db="EMBL/GenBank/DDBJ databases">
        <title>Whole genome shotgun sequence of Gordonia effusa NBRC 100432.</title>
        <authorList>
            <person name="Yoshida I."/>
            <person name="Takarada H."/>
            <person name="Hosoyama A."/>
            <person name="Tsuchikane K."/>
            <person name="Katsumata H."/>
            <person name="Yamazaki S."/>
            <person name="Fujita N."/>
        </authorList>
    </citation>
    <scope>NUCLEOTIDE SEQUENCE [LARGE SCALE GENOMIC DNA]</scope>
    <source>
        <strain evidence="1 2">NBRC 100432</strain>
    </source>
</reference>
<keyword evidence="2" id="KW-1185">Reference proteome</keyword>
<accession>H0QVQ6</accession>
<sequence>MAACADSPPKEASAFGPNVDRIPADAVSLVVISPMDVAKDTKPYSWLVFLNALRKPIGYRIYDGLVHGQAAITQSKAIAIGAGDFVEVITDKGVQQAPSQPNGRGWGAYSTPRDSGLDAYLWLDAGIGGDGNQMRATQINVRGQTAMFGEKGYLAAQGYCKDTYYYALFKGSSGPAGGTMTLKARKTGANQSRHIASWHSGFSIDRGRTIVCAADGRRVELPLISGTDGPIRSDDSGPDGLAGMRLVDPDTGTSTFRPLNEAYVGSMHERLSAAGGSNVSWSELGRTFYIDMHGNLQSVANAADAPRLEADLIPGIPVADRYITAASVNFGTVGMIAYKRLVDGGLAGRDSIVWVDLHTRKEIARDESPDWLTGVTASTQYEVTDLISLR</sequence>
<organism evidence="1 2">
    <name type="scientific">Gordonia effusa NBRC 100432</name>
    <dbReference type="NCBI Taxonomy" id="1077974"/>
    <lineage>
        <taxon>Bacteria</taxon>
        <taxon>Bacillati</taxon>
        <taxon>Actinomycetota</taxon>
        <taxon>Actinomycetes</taxon>
        <taxon>Mycobacteriales</taxon>
        <taxon>Gordoniaceae</taxon>
        <taxon>Gordonia</taxon>
    </lineage>
</organism>
<dbReference type="EMBL" id="BAEH01000017">
    <property type="protein sequence ID" value="GAB16907.1"/>
    <property type="molecule type" value="Genomic_DNA"/>
</dbReference>
<dbReference type="AlphaFoldDB" id="H0QVQ6"/>
<dbReference type="Proteomes" id="UP000035034">
    <property type="component" value="Unassembled WGS sequence"/>
</dbReference>
<comment type="caution">
    <text evidence="1">The sequence shown here is derived from an EMBL/GenBank/DDBJ whole genome shotgun (WGS) entry which is preliminary data.</text>
</comment>